<keyword evidence="1" id="KW-0175">Coiled coil</keyword>
<feature type="compositionally biased region" description="Low complexity" evidence="2">
    <location>
        <begin position="267"/>
        <end position="277"/>
    </location>
</feature>
<feature type="region of interest" description="Disordered" evidence="2">
    <location>
        <begin position="294"/>
        <end position="362"/>
    </location>
</feature>
<feature type="coiled-coil region" evidence="1">
    <location>
        <begin position="422"/>
        <end position="449"/>
    </location>
</feature>
<dbReference type="EMBL" id="BKCJ010008255">
    <property type="protein sequence ID" value="GEU81321.1"/>
    <property type="molecule type" value="Genomic_DNA"/>
</dbReference>
<protein>
    <submittedName>
        <fullName evidence="3">Uncharacterized protein</fullName>
    </submittedName>
</protein>
<evidence type="ECO:0000313" key="3">
    <source>
        <dbReference type="EMBL" id="GEU81321.1"/>
    </source>
</evidence>
<comment type="caution">
    <text evidence="3">The sequence shown here is derived from an EMBL/GenBank/DDBJ whole genome shotgun (WGS) entry which is preliminary data.</text>
</comment>
<proteinExistence type="predicted"/>
<name>A0A6L2N551_TANCI</name>
<evidence type="ECO:0000256" key="2">
    <source>
        <dbReference type="SAM" id="MobiDB-lite"/>
    </source>
</evidence>
<accession>A0A6L2N551</accession>
<feature type="region of interest" description="Disordered" evidence="2">
    <location>
        <begin position="252"/>
        <end position="277"/>
    </location>
</feature>
<evidence type="ECO:0000256" key="1">
    <source>
        <dbReference type="SAM" id="Coils"/>
    </source>
</evidence>
<gene>
    <name evidence="3" type="ORF">Tci_053299</name>
</gene>
<organism evidence="3">
    <name type="scientific">Tanacetum cinerariifolium</name>
    <name type="common">Dalmatian daisy</name>
    <name type="synonym">Chrysanthemum cinerariifolium</name>
    <dbReference type="NCBI Taxonomy" id="118510"/>
    <lineage>
        <taxon>Eukaryota</taxon>
        <taxon>Viridiplantae</taxon>
        <taxon>Streptophyta</taxon>
        <taxon>Embryophyta</taxon>
        <taxon>Tracheophyta</taxon>
        <taxon>Spermatophyta</taxon>
        <taxon>Magnoliopsida</taxon>
        <taxon>eudicotyledons</taxon>
        <taxon>Gunneridae</taxon>
        <taxon>Pentapetalae</taxon>
        <taxon>asterids</taxon>
        <taxon>campanulids</taxon>
        <taxon>Asterales</taxon>
        <taxon>Asteraceae</taxon>
        <taxon>Asteroideae</taxon>
        <taxon>Anthemideae</taxon>
        <taxon>Anthemidinae</taxon>
        <taxon>Tanacetum</taxon>
    </lineage>
</organism>
<sequence length="591" mass="67961">MEEYIRLEEEKARRRGKEYNWETAKYGKIWYDEHVHDLRSVKTEFLAIVYNDALTSEVMPSYEPTVSPFNDNKIDFKISFDESNDEDYTVVFDKNNFFYKIISVNDLKTNSEIYNDKVNVPSFLSPKPTVSYIDDLDFLKDFEKELTAIVYNDVVTSKLDFLIEPTGMYHKKNVDYIYLLWEDLVYQVENKNSKEKNDIDDPMLNTMRVISRHQDTQIYDAILPDVLTNQKMLESKAYKEYYVVASRAEPPKAKTKYQKKADEPVTPSKSKSSPAAKAVISEVALIEAEKNKLATKRSKKDFHMSHASGSGDGVDIQSRVFDEQQPKVTGTNEGAGVRPEVPDVPKYTSESEDESWTFSQDDVEESYMNAGSKETKYDNDGYDLTHPYLSTYKAGDEEEEEEKQMMMKYLLIRECTHHHTINKLMNKKIKKAMTRLRKAQQENVQANQVTEDTHVTLTTMPPAAPQQSSSISSDLVSKFINPYSDTETEMSEFKQTNQFAKAISSFSGIVDNYLTSKMKYAVDVVVQLQTNNLRKEAQVENHEFLNQVDSAMKTIIKEQVQAQVSKIMSKIEKSVTESLKAKVLVRSTNQP</sequence>
<feature type="compositionally biased region" description="Acidic residues" evidence="2">
    <location>
        <begin position="350"/>
        <end position="362"/>
    </location>
</feature>
<reference evidence="3" key="1">
    <citation type="journal article" date="2019" name="Sci. Rep.">
        <title>Draft genome of Tanacetum cinerariifolium, the natural source of mosquito coil.</title>
        <authorList>
            <person name="Yamashiro T."/>
            <person name="Shiraishi A."/>
            <person name="Satake H."/>
            <person name="Nakayama K."/>
        </authorList>
    </citation>
    <scope>NUCLEOTIDE SEQUENCE</scope>
</reference>
<dbReference type="AlphaFoldDB" id="A0A6L2N551"/>